<dbReference type="AlphaFoldDB" id="U4TKJ2"/>
<dbReference type="Proteomes" id="UP000030647">
    <property type="component" value="Unassembled WGS sequence"/>
</dbReference>
<proteinExistence type="predicted"/>
<sequence>MLLSEVQQLAEALLEYTSIMEQLQDTVRDGWYAISLSLDPEVPVVAEAARNRETVVAYLDATYPTMVFQITPHLFHTDFTVTDVAAKQAYDALPKTHILGDVFQKIDEDYGVGMDLPYDMDLNKWLTEAEYQKELAFWKEILLKARHKEHHD</sequence>
<name>U4TKJ2_9LACO</name>
<gene>
    <name evidence="1" type="ORF">L248_0648</name>
</gene>
<dbReference type="HOGENOM" id="CLU_1720040_0_0_9"/>
<evidence type="ECO:0000313" key="1">
    <source>
        <dbReference type="EMBL" id="ERL64729.1"/>
    </source>
</evidence>
<keyword evidence="2" id="KW-1185">Reference proteome</keyword>
<dbReference type="EMBL" id="KI271593">
    <property type="protein sequence ID" value="ERL64729.1"/>
    <property type="molecule type" value="Genomic_DNA"/>
</dbReference>
<organism evidence="1 2">
    <name type="scientific">Schleiferilactobacillus shenzhenensis LY-73</name>
    <dbReference type="NCBI Taxonomy" id="1231336"/>
    <lineage>
        <taxon>Bacteria</taxon>
        <taxon>Bacillati</taxon>
        <taxon>Bacillota</taxon>
        <taxon>Bacilli</taxon>
        <taxon>Lactobacillales</taxon>
        <taxon>Lactobacillaceae</taxon>
        <taxon>Schleiferilactobacillus</taxon>
    </lineage>
</organism>
<protein>
    <submittedName>
        <fullName evidence="1">Uncharacterized protein</fullName>
    </submittedName>
</protein>
<evidence type="ECO:0000313" key="2">
    <source>
        <dbReference type="Proteomes" id="UP000030647"/>
    </source>
</evidence>
<accession>U4TKJ2</accession>
<reference evidence="2" key="1">
    <citation type="journal article" date="2013" name="Genome Announc.">
        <title>Whole-Genome Sequencing of Lactobacillus shenzhenensis Strain LY-73T.</title>
        <authorList>
            <person name="Lin Z."/>
            <person name="Liu Z."/>
            <person name="Yang R."/>
            <person name="Zou Y."/>
            <person name="Wan D."/>
            <person name="Chen J."/>
            <person name="Guo M."/>
            <person name="Zhao J."/>
            <person name="Fang C."/>
            <person name="Yang R."/>
            <person name="Liu F."/>
        </authorList>
    </citation>
    <scope>NUCLEOTIDE SEQUENCE [LARGE SCALE GENOMIC DNA]</scope>
    <source>
        <strain evidence="2">LY-73</strain>
    </source>
</reference>